<dbReference type="SMART" id="SM00062">
    <property type="entry name" value="PBPb"/>
    <property type="match status" value="1"/>
</dbReference>
<dbReference type="PANTHER" id="PTHR35936:SF35">
    <property type="entry name" value="L-CYSTINE-BINDING PROTEIN TCYJ"/>
    <property type="match status" value="1"/>
</dbReference>
<sequence length="248" mass="28503">MKFLTIWLVTAILIIASPFAHTSAAETFRVMLRVDSFPPYSFEKGDSRSGIIKDLFTALAKETGDTFEYVRVPFRRALYQFETGKIDLEPMCNPIWRQSSSLHGIYSIPFAVSEEIVLFNADKYIPINSPEDLLGKTVGVISGYHYPVYGPYFADGRINPYPLYNENKLIQLLLAGRLDQALMNKDFAQYQIKIQNLKDRLIISEPCSVLDMMIRFHPSKKDAVPRFNKAIEKLLNDGIINQIYDRYR</sequence>
<name>A0A1G9L5E4_9BACT</name>
<evidence type="ECO:0000256" key="1">
    <source>
        <dbReference type="ARBA" id="ARBA00022729"/>
    </source>
</evidence>
<keyword evidence="1 2" id="KW-0732">Signal</keyword>
<feature type="chain" id="PRO_5011736041" evidence="2">
    <location>
        <begin position="23"/>
        <end position="248"/>
    </location>
</feature>
<dbReference type="SUPFAM" id="SSF53850">
    <property type="entry name" value="Periplasmic binding protein-like II"/>
    <property type="match status" value="1"/>
</dbReference>
<dbReference type="RefSeq" id="WP_092163052.1">
    <property type="nucleotide sequence ID" value="NZ_FNGA01000006.1"/>
</dbReference>
<dbReference type="InterPro" id="IPR001638">
    <property type="entry name" value="Solute-binding_3/MltF_N"/>
</dbReference>
<dbReference type="Gene3D" id="3.40.190.10">
    <property type="entry name" value="Periplasmic binding protein-like II"/>
    <property type="match status" value="2"/>
</dbReference>
<dbReference type="EMBL" id="FNGA01000006">
    <property type="protein sequence ID" value="SDL57036.1"/>
    <property type="molecule type" value="Genomic_DNA"/>
</dbReference>
<feature type="signal peptide" evidence="2">
    <location>
        <begin position="1"/>
        <end position="22"/>
    </location>
</feature>
<dbReference type="STRING" id="246191.SAMN05660337_3277"/>
<dbReference type="Proteomes" id="UP000199053">
    <property type="component" value="Unassembled WGS sequence"/>
</dbReference>
<accession>A0A1G9L5E4</accession>
<keyword evidence="5" id="KW-1185">Reference proteome</keyword>
<dbReference type="AlphaFoldDB" id="A0A1G9L5E4"/>
<reference evidence="5" key="1">
    <citation type="submission" date="2016-10" db="EMBL/GenBank/DDBJ databases">
        <authorList>
            <person name="Varghese N."/>
            <person name="Submissions S."/>
        </authorList>
    </citation>
    <scope>NUCLEOTIDE SEQUENCE [LARGE SCALE GENOMIC DNA]</scope>
    <source>
        <strain evidence="5">DSM 16995</strain>
    </source>
</reference>
<dbReference type="Pfam" id="PF00497">
    <property type="entry name" value="SBP_bac_3"/>
    <property type="match status" value="1"/>
</dbReference>
<feature type="domain" description="Solute-binding protein family 3/N-terminal" evidence="3">
    <location>
        <begin position="27"/>
        <end position="248"/>
    </location>
</feature>
<organism evidence="4 5">
    <name type="scientific">Maridesulfovibrio ferrireducens</name>
    <dbReference type="NCBI Taxonomy" id="246191"/>
    <lineage>
        <taxon>Bacteria</taxon>
        <taxon>Pseudomonadati</taxon>
        <taxon>Thermodesulfobacteriota</taxon>
        <taxon>Desulfovibrionia</taxon>
        <taxon>Desulfovibrionales</taxon>
        <taxon>Desulfovibrionaceae</taxon>
        <taxon>Maridesulfovibrio</taxon>
    </lineage>
</organism>
<dbReference type="PANTHER" id="PTHR35936">
    <property type="entry name" value="MEMBRANE-BOUND LYTIC MUREIN TRANSGLYCOSYLASE F"/>
    <property type="match status" value="1"/>
</dbReference>
<evidence type="ECO:0000256" key="2">
    <source>
        <dbReference type="SAM" id="SignalP"/>
    </source>
</evidence>
<gene>
    <name evidence="4" type="ORF">SAMN05660337_3277</name>
</gene>
<evidence type="ECO:0000313" key="5">
    <source>
        <dbReference type="Proteomes" id="UP000199053"/>
    </source>
</evidence>
<evidence type="ECO:0000259" key="3">
    <source>
        <dbReference type="SMART" id="SM00062"/>
    </source>
</evidence>
<protein>
    <submittedName>
        <fullName evidence="4">Amino acid ABC transporter substrate-binding protein, PAAT family (TC 3.A.1.3.-)</fullName>
    </submittedName>
</protein>
<proteinExistence type="predicted"/>
<evidence type="ECO:0000313" key="4">
    <source>
        <dbReference type="EMBL" id="SDL57036.1"/>
    </source>
</evidence>
<dbReference type="OrthoDB" id="5455551at2"/>